<dbReference type="Proteomes" id="UP000539538">
    <property type="component" value="Unassembled WGS sequence"/>
</dbReference>
<comment type="caution">
    <text evidence="2">The sequence shown here is derived from an EMBL/GenBank/DDBJ whole genome shotgun (WGS) entry which is preliminary data.</text>
</comment>
<feature type="chain" id="PRO_5045674820" evidence="1">
    <location>
        <begin position="20"/>
        <end position="275"/>
    </location>
</feature>
<gene>
    <name evidence="2" type="ORF">GGQ99_005034</name>
</gene>
<protein>
    <submittedName>
        <fullName evidence="2">Opacity protein-like surface antigen</fullName>
    </submittedName>
</protein>
<dbReference type="Gene3D" id="2.40.128.130">
    <property type="entry name" value="Autotransporter beta-domain"/>
    <property type="match status" value="1"/>
</dbReference>
<dbReference type="InterPro" id="IPR036709">
    <property type="entry name" value="Autotransporte_beta_dom_sf"/>
</dbReference>
<name>A0ABR6LAI9_9HYPH</name>
<dbReference type="SUPFAM" id="SSF103515">
    <property type="entry name" value="Autotransporter"/>
    <property type="match status" value="1"/>
</dbReference>
<dbReference type="Pfam" id="PF05150">
    <property type="entry name" value="Legionella_OMP"/>
    <property type="match status" value="1"/>
</dbReference>
<keyword evidence="1" id="KW-0732">Signal</keyword>
<sequence>MKKVIIAFSSLVIATTASAAADIQGTAETTPVASWFGYVEGAYAFRTNSHNRQFDGAGYLDARTGAGGSGAAKLGYRFADSWDVAAGLRYLEQSAGRRNDDPYDWQFTGGRYWNFDVEAGYNIEHDDWSLRPFAGLRYQNYSADFTDHILLPIFVASSRSWGIGPRLGFDVARPVGEQLSFFASADASVLFGRINADRHYGAPAEFSEDRTFATVGAKGGLAWEFAPGAKLGAGYQLEYLSAVGYKTFQDAPLPEPSGRASQLIHGPFMRLSLNY</sequence>
<dbReference type="RefSeq" id="WP_183264605.1">
    <property type="nucleotide sequence ID" value="NZ_BAAAVZ010000020.1"/>
</dbReference>
<organism evidence="2 3">
    <name type="scientific">Aminobacter niigataensis</name>
    <dbReference type="NCBI Taxonomy" id="83265"/>
    <lineage>
        <taxon>Bacteria</taxon>
        <taxon>Pseudomonadati</taxon>
        <taxon>Pseudomonadota</taxon>
        <taxon>Alphaproteobacteria</taxon>
        <taxon>Hyphomicrobiales</taxon>
        <taxon>Phyllobacteriaceae</taxon>
        <taxon>Aminobacter</taxon>
    </lineage>
</organism>
<reference evidence="2 3" key="1">
    <citation type="submission" date="2020-08" db="EMBL/GenBank/DDBJ databases">
        <title>Genomic Encyclopedia of Type Strains, Phase IV (KMG-IV): sequencing the most valuable type-strain genomes for metagenomic binning, comparative biology and taxonomic classification.</title>
        <authorList>
            <person name="Goeker M."/>
        </authorList>
    </citation>
    <scope>NUCLEOTIDE SEQUENCE [LARGE SCALE GENOMIC DNA]</scope>
    <source>
        <strain evidence="2 3">DSM 7050</strain>
    </source>
</reference>
<accession>A0ABR6LAI9</accession>
<dbReference type="EMBL" id="JACHOT010000011">
    <property type="protein sequence ID" value="MBB4653249.1"/>
    <property type="molecule type" value="Genomic_DNA"/>
</dbReference>
<keyword evidence="3" id="KW-1185">Reference proteome</keyword>
<proteinExistence type="predicted"/>
<evidence type="ECO:0000313" key="3">
    <source>
        <dbReference type="Proteomes" id="UP000539538"/>
    </source>
</evidence>
<evidence type="ECO:0000313" key="2">
    <source>
        <dbReference type="EMBL" id="MBB4653249.1"/>
    </source>
</evidence>
<feature type="signal peptide" evidence="1">
    <location>
        <begin position="1"/>
        <end position="19"/>
    </location>
</feature>
<evidence type="ECO:0000256" key="1">
    <source>
        <dbReference type="SAM" id="SignalP"/>
    </source>
</evidence>
<dbReference type="InterPro" id="IPR007825">
    <property type="entry name" value="Major_OMP_Legionella"/>
</dbReference>